<dbReference type="GO" id="GO:0005198">
    <property type="term" value="F:structural molecule activity"/>
    <property type="evidence" value="ECO:0007669"/>
    <property type="project" value="InterPro"/>
</dbReference>
<dbReference type="GO" id="GO:0003774">
    <property type="term" value="F:cytoskeletal motor activity"/>
    <property type="evidence" value="ECO:0007669"/>
    <property type="project" value="InterPro"/>
</dbReference>
<evidence type="ECO:0000256" key="2">
    <source>
        <dbReference type="ARBA" id="ARBA00009272"/>
    </source>
</evidence>
<keyword evidence="3 4" id="KW-0975">Bacterial flagellum</keyword>
<dbReference type="GO" id="GO:0009425">
    <property type="term" value="C:bacterial-type flagellum basal body"/>
    <property type="evidence" value="ECO:0007669"/>
    <property type="project" value="UniProtKB-SubCell"/>
</dbReference>
<dbReference type="InterPro" id="IPR001624">
    <property type="entry name" value="FliE"/>
</dbReference>
<evidence type="ECO:0000256" key="1">
    <source>
        <dbReference type="ARBA" id="ARBA00004117"/>
    </source>
</evidence>
<evidence type="ECO:0000256" key="3">
    <source>
        <dbReference type="ARBA" id="ARBA00023143"/>
    </source>
</evidence>
<keyword evidence="5" id="KW-0969">Cilium</keyword>
<protein>
    <recommendedName>
        <fullName evidence="4">Flagellar hook-basal body complex protein FliE</fullName>
    </recommendedName>
</protein>
<dbReference type="PANTHER" id="PTHR34653">
    <property type="match status" value="1"/>
</dbReference>
<dbReference type="OrthoDB" id="8909229at2"/>
<comment type="similarity">
    <text evidence="2 4">Belongs to the FliE family.</text>
</comment>
<organism evidence="5 6">
    <name type="scientific">Paracidovorax anthurii</name>
    <dbReference type="NCBI Taxonomy" id="78229"/>
    <lineage>
        <taxon>Bacteria</taxon>
        <taxon>Pseudomonadati</taxon>
        <taxon>Pseudomonadota</taxon>
        <taxon>Betaproteobacteria</taxon>
        <taxon>Burkholderiales</taxon>
        <taxon>Comamonadaceae</taxon>
        <taxon>Paracidovorax</taxon>
    </lineage>
</organism>
<name>A0A328YTW2_9BURK</name>
<evidence type="ECO:0000256" key="4">
    <source>
        <dbReference type="HAMAP-Rule" id="MF_00724"/>
    </source>
</evidence>
<dbReference type="Proteomes" id="UP000248856">
    <property type="component" value="Unassembled WGS sequence"/>
</dbReference>
<gene>
    <name evidence="4" type="primary">fliE</name>
    <name evidence="5" type="ORF">AX018_104236</name>
</gene>
<dbReference type="RefSeq" id="WP_111880056.1">
    <property type="nucleotide sequence ID" value="NZ_CBCSGC010000044.1"/>
</dbReference>
<accession>A0A328YTW2</accession>
<dbReference type="GO" id="GO:0071973">
    <property type="term" value="P:bacterial-type flagellum-dependent cell motility"/>
    <property type="evidence" value="ECO:0007669"/>
    <property type="project" value="InterPro"/>
</dbReference>
<sequence>MDTNNAMAQSILATAARIDASVSAPLPAMVLASPEGGTPVTGGFLSAMHAAVLSVDAKDQRAAEKVADVDSGRSDDMVGAMLASQEASLSFSLLMQVRNKVMGAMEDVIKLQV</sequence>
<keyword evidence="5" id="KW-0282">Flagellum</keyword>
<dbReference type="AlphaFoldDB" id="A0A328YTW2"/>
<dbReference type="HAMAP" id="MF_00724">
    <property type="entry name" value="FliE"/>
    <property type="match status" value="1"/>
</dbReference>
<dbReference type="EMBL" id="QLTA01000042">
    <property type="protein sequence ID" value="RAR76854.1"/>
    <property type="molecule type" value="Genomic_DNA"/>
</dbReference>
<dbReference type="Pfam" id="PF02049">
    <property type="entry name" value="FliE"/>
    <property type="match status" value="1"/>
</dbReference>
<comment type="subcellular location">
    <subcellularLocation>
        <location evidence="1 4">Bacterial flagellum basal body</location>
    </subcellularLocation>
</comment>
<reference evidence="5 6" key="1">
    <citation type="submission" date="2018-06" db="EMBL/GenBank/DDBJ databases">
        <title>Genomic Encyclopedia of Archaeal and Bacterial Type Strains, Phase II (KMG-II): from individual species to whole genera.</title>
        <authorList>
            <person name="Goeker M."/>
        </authorList>
    </citation>
    <scope>NUCLEOTIDE SEQUENCE [LARGE SCALE GENOMIC DNA]</scope>
    <source>
        <strain evidence="5 6">CFPB 3232</strain>
    </source>
</reference>
<dbReference type="PANTHER" id="PTHR34653:SF1">
    <property type="entry name" value="FLAGELLAR HOOK-BASAL BODY COMPLEX PROTEIN FLIE"/>
    <property type="match status" value="1"/>
</dbReference>
<comment type="caution">
    <text evidence="5">The sequence shown here is derived from an EMBL/GenBank/DDBJ whole genome shotgun (WGS) entry which is preliminary data.</text>
</comment>
<proteinExistence type="inferred from homology"/>
<keyword evidence="5" id="KW-0966">Cell projection</keyword>
<evidence type="ECO:0000313" key="5">
    <source>
        <dbReference type="EMBL" id="RAR76854.1"/>
    </source>
</evidence>
<keyword evidence="6" id="KW-1185">Reference proteome</keyword>
<evidence type="ECO:0000313" key="6">
    <source>
        <dbReference type="Proteomes" id="UP000248856"/>
    </source>
</evidence>